<dbReference type="HOGENOM" id="CLU_000288_102_2_1"/>
<dbReference type="InterPro" id="IPR006597">
    <property type="entry name" value="Sel1-like"/>
</dbReference>
<dbReference type="AlphaFoldDB" id="U9T555"/>
<dbReference type="Pfam" id="PF08238">
    <property type="entry name" value="Sel1"/>
    <property type="match status" value="2"/>
</dbReference>
<evidence type="ECO:0000313" key="3">
    <source>
        <dbReference type="EMBL" id="ESA03329.1"/>
    </source>
</evidence>
<dbReference type="Gene3D" id="1.25.40.10">
    <property type="entry name" value="Tetratricopeptide repeat domain"/>
    <property type="match status" value="1"/>
</dbReference>
<name>U9T555_RHIID</name>
<evidence type="ECO:0000256" key="2">
    <source>
        <dbReference type="SAM" id="MobiDB-lite"/>
    </source>
</evidence>
<feature type="compositionally biased region" description="Pro residues" evidence="2">
    <location>
        <begin position="62"/>
        <end position="72"/>
    </location>
</feature>
<dbReference type="SUPFAM" id="SSF81901">
    <property type="entry name" value="HCP-like"/>
    <property type="match status" value="1"/>
</dbReference>
<dbReference type="EMBL" id="KI295097">
    <property type="protein sequence ID" value="ESA03329.1"/>
    <property type="molecule type" value="Genomic_DNA"/>
</dbReference>
<accession>U9T555</accession>
<proteinExistence type="inferred from homology"/>
<comment type="similarity">
    <text evidence="1">Belongs to the sel-1 family.</text>
</comment>
<organism evidence="3">
    <name type="scientific">Rhizophagus irregularis (strain DAOM 181602 / DAOM 197198 / MUCL 43194)</name>
    <name type="common">Arbuscular mycorrhizal fungus</name>
    <name type="synonym">Glomus intraradices</name>
    <dbReference type="NCBI Taxonomy" id="747089"/>
    <lineage>
        <taxon>Eukaryota</taxon>
        <taxon>Fungi</taxon>
        <taxon>Fungi incertae sedis</taxon>
        <taxon>Mucoromycota</taxon>
        <taxon>Glomeromycotina</taxon>
        <taxon>Glomeromycetes</taxon>
        <taxon>Glomerales</taxon>
        <taxon>Glomeraceae</taxon>
        <taxon>Rhizophagus</taxon>
    </lineage>
</organism>
<feature type="compositionally biased region" description="Low complexity" evidence="2">
    <location>
        <begin position="42"/>
        <end position="51"/>
    </location>
</feature>
<evidence type="ECO:0000256" key="1">
    <source>
        <dbReference type="ARBA" id="ARBA00038101"/>
    </source>
</evidence>
<gene>
    <name evidence="3" type="ORF">GLOINDRAFT_242515</name>
</gene>
<dbReference type="SMART" id="SM00671">
    <property type="entry name" value="SEL1"/>
    <property type="match status" value="2"/>
</dbReference>
<sequence>MPSSFIELSTKATNHDPEFRPKITDTFEVLSRCFEEYERPPSKSSSNSKNSQYQNITLSSPEPIPNPEPIPSPESIINQDEYAIKTLSDYESFKYMTLAEAAKQHKIFDRQGKPSGDTKTAYKCFESYADADTTVRNKIVAKYYKAYYISRGLVEGLKEIKDKDKDRIVAELYKEVADDEANEFPEAKLRYGDCLYNGKGVEKNLSEALKYFEQAADNGFKVAMYNAGKLYYNGDGVEKNKEKAIKYMNLAIFNEYEPAMKFCRDNNINLN</sequence>
<dbReference type="PANTHER" id="PTHR11102:SF160">
    <property type="entry name" value="ERAD-ASSOCIATED E3 UBIQUITIN-PROTEIN LIGASE COMPONENT HRD3"/>
    <property type="match status" value="1"/>
</dbReference>
<feature type="region of interest" description="Disordered" evidence="2">
    <location>
        <begin position="38"/>
        <end position="75"/>
    </location>
</feature>
<dbReference type="PANTHER" id="PTHR11102">
    <property type="entry name" value="SEL-1-LIKE PROTEIN"/>
    <property type="match status" value="1"/>
</dbReference>
<dbReference type="InterPro" id="IPR011990">
    <property type="entry name" value="TPR-like_helical_dom_sf"/>
</dbReference>
<dbReference type="VEuPathDB" id="FungiDB:RhiirFUN_018648"/>
<dbReference type="InterPro" id="IPR050767">
    <property type="entry name" value="Sel1_AlgK"/>
</dbReference>
<evidence type="ECO:0008006" key="4">
    <source>
        <dbReference type="Google" id="ProtNLM"/>
    </source>
</evidence>
<protein>
    <recommendedName>
        <fullName evidence="4">HCP-like protein</fullName>
    </recommendedName>
</protein>
<reference evidence="3" key="1">
    <citation type="submission" date="2013-07" db="EMBL/GenBank/DDBJ databases">
        <title>The genome of an arbuscular mycorrhizal fungus provides insights into the evolution of the oldest plant symbiosis.</title>
        <authorList>
            <consortium name="DOE Joint Genome Institute"/>
            <person name="Tisserant E."/>
            <person name="Malbreil M."/>
            <person name="Kuo A."/>
            <person name="Kohler A."/>
            <person name="Symeonidi A."/>
            <person name="Balestrini R."/>
            <person name="Charron P."/>
            <person name="Duensing N."/>
            <person name="Frei-dit-Frey N."/>
            <person name="Gianinazzi-Pearson V."/>
            <person name="Gilbert B."/>
            <person name="Handa Y."/>
            <person name="Hijri M."/>
            <person name="Kaul R."/>
            <person name="Kawaguchi M."/>
            <person name="Krajinski F."/>
            <person name="Lammers P."/>
            <person name="Lapierre D."/>
            <person name="Masclaux F.G."/>
            <person name="Murat C."/>
            <person name="Morin E."/>
            <person name="Ndikumana S."/>
            <person name="Pagni M."/>
            <person name="Petitpierre D."/>
            <person name="Requena N."/>
            <person name="Rosikiewicz P."/>
            <person name="Riley R."/>
            <person name="Saito K."/>
            <person name="San Clemente H."/>
            <person name="Shapiro H."/>
            <person name="van Tuinen D."/>
            <person name="Becard G."/>
            <person name="Bonfante P."/>
            <person name="Paszkowski U."/>
            <person name="Shachar-Hill Y."/>
            <person name="Young J.P."/>
            <person name="Sanders I.R."/>
            <person name="Henrissat B."/>
            <person name="Rensing S.A."/>
            <person name="Grigoriev I.V."/>
            <person name="Corradi N."/>
            <person name="Roux C."/>
            <person name="Martin F."/>
        </authorList>
    </citation>
    <scope>NUCLEOTIDE SEQUENCE</scope>
    <source>
        <strain evidence="3">DAOM 197198</strain>
    </source>
</reference>